<gene>
    <name evidence="9" type="ORF">S12H4_19158</name>
</gene>
<evidence type="ECO:0000259" key="8">
    <source>
        <dbReference type="PROSITE" id="PS51669"/>
    </source>
</evidence>
<proteinExistence type="predicted"/>
<dbReference type="SMART" id="SM00926">
    <property type="entry name" value="Molybdop_Fe4S4"/>
    <property type="match status" value="1"/>
</dbReference>
<keyword evidence="4" id="KW-0560">Oxidoreductase</keyword>
<keyword evidence="6" id="KW-0411">Iron-sulfur</keyword>
<dbReference type="InterPro" id="IPR006656">
    <property type="entry name" value="Mopterin_OxRdtase"/>
</dbReference>
<dbReference type="GO" id="GO:0022904">
    <property type="term" value="P:respiratory electron transport chain"/>
    <property type="evidence" value="ECO:0007669"/>
    <property type="project" value="TreeGrafter"/>
</dbReference>
<dbReference type="Gene3D" id="3.30.70.20">
    <property type="match status" value="1"/>
</dbReference>
<comment type="caution">
    <text evidence="9">The sequence shown here is derived from an EMBL/GenBank/DDBJ whole genome shotgun (WGS) entry which is preliminary data.</text>
</comment>
<evidence type="ECO:0000256" key="4">
    <source>
        <dbReference type="ARBA" id="ARBA00023002"/>
    </source>
</evidence>
<dbReference type="InterPro" id="IPR050123">
    <property type="entry name" value="Prok_molybdopt-oxidoreductase"/>
</dbReference>
<dbReference type="InterPro" id="IPR006963">
    <property type="entry name" value="Mopterin_OxRdtase_4Fe-4S_dom"/>
</dbReference>
<keyword evidence="1" id="KW-0004">4Fe-4S</keyword>
<evidence type="ECO:0000256" key="2">
    <source>
        <dbReference type="ARBA" id="ARBA00022723"/>
    </source>
</evidence>
<dbReference type="SUPFAM" id="SSF54862">
    <property type="entry name" value="4Fe-4S ferredoxins"/>
    <property type="match status" value="1"/>
</dbReference>
<dbReference type="PANTHER" id="PTHR43105">
    <property type="entry name" value="RESPIRATORY NITRATE REDUCTASE"/>
    <property type="match status" value="1"/>
</dbReference>
<dbReference type="PROSITE" id="PS00198">
    <property type="entry name" value="4FE4S_FER_1"/>
    <property type="match status" value="1"/>
</dbReference>
<dbReference type="Gene3D" id="3.30.200.210">
    <property type="match status" value="1"/>
</dbReference>
<dbReference type="Pfam" id="PF00384">
    <property type="entry name" value="Molybdopterin"/>
    <property type="match status" value="1"/>
</dbReference>
<evidence type="ECO:0000256" key="6">
    <source>
        <dbReference type="ARBA" id="ARBA00023014"/>
    </source>
</evidence>
<reference evidence="9" key="1">
    <citation type="journal article" date="2014" name="Front. Microbiol.">
        <title>High frequency of phylogenetically diverse reductive dehalogenase-homologous genes in deep subseafloor sedimentary metagenomes.</title>
        <authorList>
            <person name="Kawai M."/>
            <person name="Futagami T."/>
            <person name="Toyoda A."/>
            <person name="Takaki Y."/>
            <person name="Nishi S."/>
            <person name="Hori S."/>
            <person name="Arai W."/>
            <person name="Tsubouchi T."/>
            <person name="Morono Y."/>
            <person name="Uchiyama I."/>
            <person name="Ito T."/>
            <person name="Fujiyama A."/>
            <person name="Inagaki F."/>
            <person name="Takami H."/>
        </authorList>
    </citation>
    <scope>NUCLEOTIDE SEQUENCE</scope>
    <source>
        <strain evidence="9">Expedition CK06-06</strain>
    </source>
</reference>
<dbReference type="PROSITE" id="PS51379">
    <property type="entry name" value="4FE4S_FER_2"/>
    <property type="match status" value="2"/>
</dbReference>
<sequence length="176" mass="19881">MRDLNKCILCGKCIEICNEILQSHTINFGYRSSQVKIIADEDVDLRLSQCLSCGLCVAVCPVGALTDKAAQGKGRTWEFKKVKTICNYCGCGCNFDFNIKDGKVVKVTSNPESIVNGIHLCVKGRFGYDYIHREDRLKTPLIRKNGKLEKASWEEAFQLISDKFLIFQPFSNNHIH</sequence>
<keyword evidence="5" id="KW-0408">Iron</keyword>
<dbReference type="InterPro" id="IPR017896">
    <property type="entry name" value="4Fe4S_Fe-S-bd"/>
</dbReference>
<keyword evidence="2" id="KW-0479">Metal-binding</keyword>
<feature type="domain" description="4Fe-4S Mo/W bis-MGD-type" evidence="8">
    <location>
        <begin position="79"/>
        <end position="135"/>
    </location>
</feature>
<dbReference type="GO" id="GO:0051539">
    <property type="term" value="F:4 iron, 4 sulfur cluster binding"/>
    <property type="evidence" value="ECO:0007669"/>
    <property type="project" value="UniProtKB-KW"/>
</dbReference>
<protein>
    <recommendedName>
        <fullName evidence="10">4Fe-4S ferredoxin-type domain-containing protein</fullName>
    </recommendedName>
</protein>
<dbReference type="PANTHER" id="PTHR43105:SF14">
    <property type="entry name" value="FORMATE DEHYDROGENASE H"/>
    <property type="match status" value="1"/>
</dbReference>
<evidence type="ECO:0000256" key="3">
    <source>
        <dbReference type="ARBA" id="ARBA00022737"/>
    </source>
</evidence>
<dbReference type="FunFam" id="3.30.70.20:FF:000035">
    <property type="entry name" value="Iron hydrogenase 1"/>
    <property type="match status" value="1"/>
</dbReference>
<feature type="domain" description="4Fe-4S ferredoxin-type" evidence="7">
    <location>
        <begin position="41"/>
        <end position="70"/>
    </location>
</feature>
<dbReference type="GO" id="GO:0046872">
    <property type="term" value="F:metal ion binding"/>
    <property type="evidence" value="ECO:0007669"/>
    <property type="project" value="UniProtKB-KW"/>
</dbReference>
<dbReference type="AlphaFoldDB" id="X1RLZ5"/>
<dbReference type="Pfam" id="PF04879">
    <property type="entry name" value="Molybdop_Fe4S4"/>
    <property type="match status" value="1"/>
</dbReference>
<evidence type="ECO:0000256" key="5">
    <source>
        <dbReference type="ARBA" id="ARBA00023004"/>
    </source>
</evidence>
<name>X1RLZ5_9ZZZZ</name>
<evidence type="ECO:0000313" key="9">
    <source>
        <dbReference type="EMBL" id="GAI81792.1"/>
    </source>
</evidence>
<dbReference type="EMBL" id="BARW01009544">
    <property type="protein sequence ID" value="GAI81792.1"/>
    <property type="molecule type" value="Genomic_DNA"/>
</dbReference>
<keyword evidence="3" id="KW-0677">Repeat</keyword>
<dbReference type="GO" id="GO:0016020">
    <property type="term" value="C:membrane"/>
    <property type="evidence" value="ECO:0007669"/>
    <property type="project" value="TreeGrafter"/>
</dbReference>
<evidence type="ECO:0000259" key="7">
    <source>
        <dbReference type="PROSITE" id="PS51379"/>
    </source>
</evidence>
<organism evidence="9">
    <name type="scientific">marine sediment metagenome</name>
    <dbReference type="NCBI Taxonomy" id="412755"/>
    <lineage>
        <taxon>unclassified sequences</taxon>
        <taxon>metagenomes</taxon>
        <taxon>ecological metagenomes</taxon>
    </lineage>
</organism>
<dbReference type="Pfam" id="PF12838">
    <property type="entry name" value="Fer4_7"/>
    <property type="match status" value="1"/>
</dbReference>
<dbReference type="SUPFAM" id="SSF53706">
    <property type="entry name" value="Formate dehydrogenase/DMSO reductase, domains 1-3"/>
    <property type="match status" value="1"/>
</dbReference>
<dbReference type="GO" id="GO:0003954">
    <property type="term" value="F:NADH dehydrogenase activity"/>
    <property type="evidence" value="ECO:0007669"/>
    <property type="project" value="TreeGrafter"/>
</dbReference>
<dbReference type="InterPro" id="IPR017900">
    <property type="entry name" value="4Fe4S_Fe_S_CS"/>
</dbReference>
<evidence type="ECO:0000256" key="1">
    <source>
        <dbReference type="ARBA" id="ARBA00022485"/>
    </source>
</evidence>
<feature type="domain" description="4Fe-4S ferredoxin-type" evidence="7">
    <location>
        <begin position="1"/>
        <end position="29"/>
    </location>
</feature>
<dbReference type="PROSITE" id="PS51669">
    <property type="entry name" value="4FE4S_MOW_BIS_MGD"/>
    <property type="match status" value="1"/>
</dbReference>
<evidence type="ECO:0008006" key="10">
    <source>
        <dbReference type="Google" id="ProtNLM"/>
    </source>
</evidence>
<accession>X1RLZ5</accession>